<dbReference type="EMBL" id="JBHUHT010000007">
    <property type="protein sequence ID" value="MFD2094773.1"/>
    <property type="molecule type" value="Genomic_DNA"/>
</dbReference>
<gene>
    <name evidence="4" type="ORF">ACFSJ3_02170</name>
</gene>
<proteinExistence type="inferred from homology"/>
<dbReference type="Pfam" id="PF04333">
    <property type="entry name" value="MlaA"/>
    <property type="match status" value="1"/>
</dbReference>
<name>A0ABW4XIC5_9GAMM</name>
<evidence type="ECO:0000313" key="5">
    <source>
        <dbReference type="Proteomes" id="UP001597380"/>
    </source>
</evidence>
<accession>A0ABW4XIC5</accession>
<feature type="chain" id="PRO_5046951820" evidence="3">
    <location>
        <begin position="30"/>
        <end position="272"/>
    </location>
</feature>
<feature type="signal peptide" evidence="3">
    <location>
        <begin position="1"/>
        <end position="29"/>
    </location>
</feature>
<dbReference type="PANTHER" id="PTHR30035">
    <property type="entry name" value="LIPOPROTEIN VACJ-RELATED"/>
    <property type="match status" value="1"/>
</dbReference>
<organism evidence="4 5">
    <name type="scientific">Corallincola platygyrae</name>
    <dbReference type="NCBI Taxonomy" id="1193278"/>
    <lineage>
        <taxon>Bacteria</taxon>
        <taxon>Pseudomonadati</taxon>
        <taxon>Pseudomonadota</taxon>
        <taxon>Gammaproteobacteria</taxon>
        <taxon>Alteromonadales</taxon>
        <taxon>Psychromonadaceae</taxon>
        <taxon>Corallincola</taxon>
    </lineage>
</organism>
<evidence type="ECO:0000256" key="1">
    <source>
        <dbReference type="ARBA" id="ARBA00010634"/>
    </source>
</evidence>
<dbReference type="PANTHER" id="PTHR30035:SF3">
    <property type="entry name" value="INTERMEMBRANE PHOSPHOLIPID TRANSPORT SYSTEM LIPOPROTEIN MLAA"/>
    <property type="match status" value="1"/>
</dbReference>
<dbReference type="InterPro" id="IPR007428">
    <property type="entry name" value="MlaA"/>
</dbReference>
<comment type="caution">
    <text evidence="4">The sequence shown here is derived from an EMBL/GenBank/DDBJ whole genome shotgun (WGS) entry which is preliminary data.</text>
</comment>
<dbReference type="RefSeq" id="WP_345338232.1">
    <property type="nucleotide sequence ID" value="NZ_BAABLI010000004.1"/>
</dbReference>
<evidence type="ECO:0000313" key="4">
    <source>
        <dbReference type="EMBL" id="MFD2094773.1"/>
    </source>
</evidence>
<comment type="similarity">
    <text evidence="1">Belongs to the MlaA family.</text>
</comment>
<sequence length="272" mass="30900">MNMDIFSARKAFSGVICVIALLLSLPSFAAKFSVPDLPVHAYQDPWIDARYDDDRDPIEGINRLIWRFNFNFLDQYVFRPTAVVYVHAVPDLMKDGVNNFIENLNEPSSAVNNTLQGKFGDAGNSAGRFAVNTTVGLLGTIDVAQRMGMERKQDEFGEVLGYYGIGNGPYLMFPVLGPTSVREEVGDYVDNLYPPLSWLSFTQKLIKGLLTGLYKRAELMSQEKLLYDSLDPYAFVREAYFKHMEWKVHDGNVPEDFAEEEEFDEFIDEIDL</sequence>
<keyword evidence="4" id="KW-0449">Lipoprotein</keyword>
<keyword evidence="5" id="KW-1185">Reference proteome</keyword>
<evidence type="ECO:0000256" key="3">
    <source>
        <dbReference type="SAM" id="SignalP"/>
    </source>
</evidence>
<reference evidence="5" key="1">
    <citation type="journal article" date="2019" name="Int. J. Syst. Evol. Microbiol.">
        <title>The Global Catalogue of Microorganisms (GCM) 10K type strain sequencing project: providing services to taxonomists for standard genome sequencing and annotation.</title>
        <authorList>
            <consortium name="The Broad Institute Genomics Platform"/>
            <consortium name="The Broad Institute Genome Sequencing Center for Infectious Disease"/>
            <person name="Wu L."/>
            <person name="Ma J."/>
        </authorList>
    </citation>
    <scope>NUCLEOTIDE SEQUENCE [LARGE SCALE GENOMIC DNA]</scope>
    <source>
        <strain evidence="5">CGMCC 1.10992</strain>
    </source>
</reference>
<dbReference type="PRINTS" id="PR01805">
    <property type="entry name" value="VACJLIPOPROT"/>
</dbReference>
<keyword evidence="2 3" id="KW-0732">Signal</keyword>
<protein>
    <submittedName>
        <fullName evidence="4">VacJ family lipoprotein</fullName>
    </submittedName>
</protein>
<dbReference type="Proteomes" id="UP001597380">
    <property type="component" value="Unassembled WGS sequence"/>
</dbReference>
<evidence type="ECO:0000256" key="2">
    <source>
        <dbReference type="ARBA" id="ARBA00022729"/>
    </source>
</evidence>